<keyword evidence="2" id="KW-1185">Reference proteome</keyword>
<organism evidence="1 2">
    <name type="scientific">Eumeta variegata</name>
    <name type="common">Bagworm moth</name>
    <name type="synonym">Eumeta japonica</name>
    <dbReference type="NCBI Taxonomy" id="151549"/>
    <lineage>
        <taxon>Eukaryota</taxon>
        <taxon>Metazoa</taxon>
        <taxon>Ecdysozoa</taxon>
        <taxon>Arthropoda</taxon>
        <taxon>Hexapoda</taxon>
        <taxon>Insecta</taxon>
        <taxon>Pterygota</taxon>
        <taxon>Neoptera</taxon>
        <taxon>Endopterygota</taxon>
        <taxon>Lepidoptera</taxon>
        <taxon>Glossata</taxon>
        <taxon>Ditrysia</taxon>
        <taxon>Tineoidea</taxon>
        <taxon>Psychidae</taxon>
        <taxon>Oiketicinae</taxon>
        <taxon>Eumeta</taxon>
    </lineage>
</organism>
<dbReference type="AlphaFoldDB" id="A0A4C1TYE8"/>
<protein>
    <submittedName>
        <fullName evidence="1">Uncharacterized protein</fullName>
    </submittedName>
</protein>
<evidence type="ECO:0000313" key="2">
    <source>
        <dbReference type="Proteomes" id="UP000299102"/>
    </source>
</evidence>
<reference evidence="1 2" key="1">
    <citation type="journal article" date="2019" name="Commun. Biol.">
        <title>The bagworm genome reveals a unique fibroin gene that provides high tensile strength.</title>
        <authorList>
            <person name="Kono N."/>
            <person name="Nakamura H."/>
            <person name="Ohtoshi R."/>
            <person name="Tomita M."/>
            <person name="Numata K."/>
            <person name="Arakawa K."/>
        </authorList>
    </citation>
    <scope>NUCLEOTIDE SEQUENCE [LARGE SCALE GENOMIC DNA]</scope>
</reference>
<dbReference type="Proteomes" id="UP000299102">
    <property type="component" value="Unassembled WGS sequence"/>
</dbReference>
<comment type="caution">
    <text evidence="1">The sequence shown here is derived from an EMBL/GenBank/DDBJ whole genome shotgun (WGS) entry which is preliminary data.</text>
</comment>
<sequence>MSVSRGAGGGAGRGGACDIRQINLKTIYRSQRRLVKVRRGRRNVKVESMQWICDICVVCVVFLKNKRRAVSDVRERCGLKESVVPRVKKGGLAI</sequence>
<accession>A0A4C1TYE8</accession>
<dbReference type="EMBL" id="BGZK01000104">
    <property type="protein sequence ID" value="GBP19075.1"/>
    <property type="molecule type" value="Genomic_DNA"/>
</dbReference>
<evidence type="ECO:0000313" key="1">
    <source>
        <dbReference type="EMBL" id="GBP19075.1"/>
    </source>
</evidence>
<name>A0A4C1TYE8_EUMVA</name>
<gene>
    <name evidence="1" type="ORF">EVAR_83387_1</name>
</gene>
<proteinExistence type="predicted"/>